<evidence type="ECO:0000313" key="2">
    <source>
        <dbReference type="Proteomes" id="UP001060085"/>
    </source>
</evidence>
<accession>A0ACC0C1U7</accession>
<sequence length="418" mass="46731">MASFSMEDFVGNGCLKALLPKLLEDGWDDVPTLKVMNLEDMDAINMTQEQKDALEIRSYLHDRALMNYADKLESARKSLSELLSLSMADLSAMFGMKRGHVARFLDRTRECATEPLPASYSLQARRRTPGTPRNTSIYKRELSSVNSRKTMTGSSAKSSQADISLEQSMADLKIKEGHAFKGIVASLPAEPRACGCVQPPPVVENVAPLSIIESISVQKITPQYKVGMERLVKTKTPPMKASELWRDTTAVLLCIRRPGCIMCRAEAHQLYSRKPIFDALGVQLFAVIHEYIESEVKDFWPRYWGGVVVHDKGMEFFKALGGGKLLKDKFLSGFLLNPRAIANYKRAKATGLDQNFNGEGEIKGGLFIVGRGKTGIAYQFVERNFGDWAPISEVFEICNRLQNRQLRQSESMKSSNED</sequence>
<dbReference type="Proteomes" id="UP001060085">
    <property type="component" value="Linkage Group LG02"/>
</dbReference>
<dbReference type="EMBL" id="CM044702">
    <property type="protein sequence ID" value="KAI5678794.1"/>
    <property type="molecule type" value="Genomic_DNA"/>
</dbReference>
<gene>
    <name evidence="1" type="ORF">M9H77_09744</name>
</gene>
<keyword evidence="2" id="KW-1185">Reference proteome</keyword>
<organism evidence="1 2">
    <name type="scientific">Catharanthus roseus</name>
    <name type="common">Madagascar periwinkle</name>
    <name type="synonym">Vinca rosea</name>
    <dbReference type="NCBI Taxonomy" id="4058"/>
    <lineage>
        <taxon>Eukaryota</taxon>
        <taxon>Viridiplantae</taxon>
        <taxon>Streptophyta</taxon>
        <taxon>Embryophyta</taxon>
        <taxon>Tracheophyta</taxon>
        <taxon>Spermatophyta</taxon>
        <taxon>Magnoliopsida</taxon>
        <taxon>eudicotyledons</taxon>
        <taxon>Gunneridae</taxon>
        <taxon>Pentapetalae</taxon>
        <taxon>asterids</taxon>
        <taxon>lamiids</taxon>
        <taxon>Gentianales</taxon>
        <taxon>Apocynaceae</taxon>
        <taxon>Rauvolfioideae</taxon>
        <taxon>Vinceae</taxon>
        <taxon>Catharanthinae</taxon>
        <taxon>Catharanthus</taxon>
    </lineage>
</organism>
<comment type="caution">
    <text evidence="1">The sequence shown here is derived from an EMBL/GenBank/DDBJ whole genome shotgun (WGS) entry which is preliminary data.</text>
</comment>
<evidence type="ECO:0000313" key="1">
    <source>
        <dbReference type="EMBL" id="KAI5678794.1"/>
    </source>
</evidence>
<name>A0ACC0C1U7_CATRO</name>
<reference evidence="2" key="1">
    <citation type="journal article" date="2023" name="Nat. Plants">
        <title>Single-cell RNA sequencing provides a high-resolution roadmap for understanding the multicellular compartmentation of specialized metabolism.</title>
        <authorList>
            <person name="Sun S."/>
            <person name="Shen X."/>
            <person name="Li Y."/>
            <person name="Li Y."/>
            <person name="Wang S."/>
            <person name="Li R."/>
            <person name="Zhang H."/>
            <person name="Shen G."/>
            <person name="Guo B."/>
            <person name="Wei J."/>
            <person name="Xu J."/>
            <person name="St-Pierre B."/>
            <person name="Chen S."/>
            <person name="Sun C."/>
        </authorList>
    </citation>
    <scope>NUCLEOTIDE SEQUENCE [LARGE SCALE GENOMIC DNA]</scope>
</reference>
<proteinExistence type="predicted"/>
<protein>
    <submittedName>
        <fullName evidence="1">Uncharacterized protein</fullName>
    </submittedName>
</protein>